<dbReference type="EMBL" id="VAUV01000007">
    <property type="protein sequence ID" value="TLD70893.1"/>
    <property type="molecule type" value="Genomic_DNA"/>
</dbReference>
<dbReference type="Pfam" id="PF08241">
    <property type="entry name" value="Methyltransf_11"/>
    <property type="match status" value="1"/>
</dbReference>
<dbReference type="InterPro" id="IPR013216">
    <property type="entry name" value="Methyltransf_11"/>
</dbReference>
<feature type="domain" description="Methyltransferase type 11" evidence="1">
    <location>
        <begin position="93"/>
        <end position="136"/>
    </location>
</feature>
<reference evidence="2 3" key="1">
    <citation type="submission" date="2019-05" db="EMBL/GenBank/DDBJ databases">
        <title>Verrucobacter flavum gen. nov., sp. nov. a new member of the family Verrucomicrobiaceae.</title>
        <authorList>
            <person name="Szuroczki S."/>
            <person name="Abbaszade G."/>
            <person name="Szabo A."/>
            <person name="Felfoldi T."/>
            <person name="Schumann P."/>
            <person name="Boka K."/>
            <person name="Keki Z."/>
            <person name="Toumi M."/>
            <person name="Toth E."/>
        </authorList>
    </citation>
    <scope>NUCLEOTIDE SEQUENCE [LARGE SCALE GENOMIC DNA]</scope>
    <source>
        <strain evidence="2 3">MG-N-17</strain>
    </source>
</reference>
<name>A0A5R8KF12_9BACT</name>
<proteinExistence type="predicted"/>
<dbReference type="Gene3D" id="3.40.50.150">
    <property type="entry name" value="Vaccinia Virus protein VP39"/>
    <property type="match status" value="1"/>
</dbReference>
<dbReference type="GO" id="GO:0032259">
    <property type="term" value="P:methylation"/>
    <property type="evidence" value="ECO:0007669"/>
    <property type="project" value="UniProtKB-KW"/>
</dbReference>
<dbReference type="Proteomes" id="UP000306196">
    <property type="component" value="Unassembled WGS sequence"/>
</dbReference>
<dbReference type="RefSeq" id="WP_138086363.1">
    <property type="nucleotide sequence ID" value="NZ_VAUV01000007.1"/>
</dbReference>
<sequence length="241" mass="28130">MPRFLHIAASRFERLSPAATKIFCTKDWTHLGEGPINWSNEIREQFQFGQYRNGLRLLLASIYRNHRPRYDAGTLKKMYDSCEFREFFFKAGDRLDFADNELSFIVSEHFFEHLFLDDAIALLRECQRILKPGGVIRTCVPDADLRTYEPPEAPAYPSPRVPWTHHQKHRSRWSIYSFSEALNLTGFQPRGVIYCDKDCNFIQDLPAPPTSEYPLLESHPLVATTEYFRRLPSLVVDGIKR</sequence>
<evidence type="ECO:0000313" key="2">
    <source>
        <dbReference type="EMBL" id="TLD70893.1"/>
    </source>
</evidence>
<evidence type="ECO:0000259" key="1">
    <source>
        <dbReference type="Pfam" id="PF08241"/>
    </source>
</evidence>
<organism evidence="2 3">
    <name type="scientific">Phragmitibacter flavus</name>
    <dbReference type="NCBI Taxonomy" id="2576071"/>
    <lineage>
        <taxon>Bacteria</taxon>
        <taxon>Pseudomonadati</taxon>
        <taxon>Verrucomicrobiota</taxon>
        <taxon>Verrucomicrobiia</taxon>
        <taxon>Verrucomicrobiales</taxon>
        <taxon>Verrucomicrobiaceae</taxon>
        <taxon>Phragmitibacter</taxon>
    </lineage>
</organism>
<evidence type="ECO:0000313" key="3">
    <source>
        <dbReference type="Proteomes" id="UP000306196"/>
    </source>
</evidence>
<comment type="caution">
    <text evidence="2">The sequence shown here is derived from an EMBL/GenBank/DDBJ whole genome shotgun (WGS) entry which is preliminary data.</text>
</comment>
<keyword evidence="3" id="KW-1185">Reference proteome</keyword>
<dbReference type="SUPFAM" id="SSF53335">
    <property type="entry name" value="S-adenosyl-L-methionine-dependent methyltransferases"/>
    <property type="match status" value="1"/>
</dbReference>
<gene>
    <name evidence="2" type="ORF">FEM03_11350</name>
</gene>
<keyword evidence="2" id="KW-0489">Methyltransferase</keyword>
<dbReference type="OrthoDB" id="183942at2"/>
<protein>
    <submittedName>
        <fullName evidence="2">Methyltransferase domain-containing protein</fullName>
    </submittedName>
</protein>
<dbReference type="InterPro" id="IPR029063">
    <property type="entry name" value="SAM-dependent_MTases_sf"/>
</dbReference>
<dbReference type="GO" id="GO:0008757">
    <property type="term" value="F:S-adenosylmethionine-dependent methyltransferase activity"/>
    <property type="evidence" value="ECO:0007669"/>
    <property type="project" value="InterPro"/>
</dbReference>
<keyword evidence="2" id="KW-0808">Transferase</keyword>
<dbReference type="AlphaFoldDB" id="A0A5R8KF12"/>
<accession>A0A5R8KF12</accession>